<dbReference type="InterPro" id="IPR035948">
    <property type="entry name" value="YwqG-like_sf"/>
</dbReference>
<dbReference type="EMBL" id="LDJI01000010">
    <property type="protein sequence ID" value="KRG65020.1"/>
    <property type="molecule type" value="Genomic_DNA"/>
</dbReference>
<dbReference type="Proteomes" id="UP000050864">
    <property type="component" value="Unassembled WGS sequence"/>
</dbReference>
<dbReference type="PANTHER" id="PTHR36436:SF6">
    <property type="entry name" value="SLL5081 PROTEIN"/>
    <property type="match status" value="1"/>
</dbReference>
<dbReference type="OrthoDB" id="4929513at2"/>
<dbReference type="PATRIC" id="fig|405444.3.peg.128"/>
<dbReference type="InterPro" id="IPR015315">
    <property type="entry name" value="DUF1963"/>
</dbReference>
<reference evidence="1 2" key="1">
    <citation type="submission" date="2015-05" db="EMBL/GenBank/DDBJ databases">
        <title>Genome sequencing and analysis of members of genus Stenotrophomonas.</title>
        <authorList>
            <person name="Patil P.P."/>
            <person name="Midha S."/>
            <person name="Patil P.B."/>
        </authorList>
    </citation>
    <scope>NUCLEOTIDE SEQUENCE [LARGE SCALE GENOMIC DNA]</scope>
    <source>
        <strain evidence="1 2">DSM 18929</strain>
    </source>
</reference>
<gene>
    <name evidence="1" type="ORF">ABB26_05660</name>
</gene>
<dbReference type="STRING" id="405444.ABB26_05660"/>
<dbReference type="SUPFAM" id="SSF103032">
    <property type="entry name" value="Hypothetical protein YwqG"/>
    <property type="match status" value="1"/>
</dbReference>
<dbReference type="PANTHER" id="PTHR36436">
    <property type="entry name" value="SLL5081 PROTEIN"/>
    <property type="match status" value="1"/>
</dbReference>
<name>A0A0R0C5H8_9GAMM</name>
<evidence type="ECO:0000313" key="1">
    <source>
        <dbReference type="EMBL" id="KRG65020.1"/>
    </source>
</evidence>
<proteinExistence type="predicted"/>
<keyword evidence="2" id="KW-1185">Reference proteome</keyword>
<accession>A0A0R0C5H8</accession>
<dbReference type="Pfam" id="PF09234">
    <property type="entry name" value="DUF1963"/>
    <property type="match status" value="1"/>
</dbReference>
<evidence type="ECO:0008006" key="3">
    <source>
        <dbReference type="Google" id="ProtNLM"/>
    </source>
</evidence>
<protein>
    <recommendedName>
        <fullName evidence="3">DUF1963 domain-containing protein</fullName>
    </recommendedName>
</protein>
<dbReference type="AlphaFoldDB" id="A0A0R0C5H8"/>
<sequence>MQRTDIDALVDAHPTLHAHRDYLHGIARPSVTVQIDEQGPFGHQSRFGGNPLVGPGFEWPLHPIGEYCFIGHIDFAEIVDRPEALPDSGVLSLFHAQDEEGEVFWGNDGYVLGYYWPDPTVLVPMASPHGRPAPARRIHLRGAIDLPRHRELRNDWPFDVDQLEDLGQALPDDYLLGHPSHYSLAYDPMPGPDWCSLLTVQSHEAFDWCWHDGDKLMVFIEKQRLAARDFSRLKSDAG</sequence>
<organism evidence="1 2">
    <name type="scientific">Stenotrophomonas humi</name>
    <dbReference type="NCBI Taxonomy" id="405444"/>
    <lineage>
        <taxon>Bacteria</taxon>
        <taxon>Pseudomonadati</taxon>
        <taxon>Pseudomonadota</taxon>
        <taxon>Gammaproteobacteria</taxon>
        <taxon>Lysobacterales</taxon>
        <taxon>Lysobacteraceae</taxon>
        <taxon>Stenotrophomonas</taxon>
    </lineage>
</organism>
<dbReference type="Gene3D" id="2.30.320.10">
    <property type="entry name" value="YwqG-like"/>
    <property type="match status" value="1"/>
</dbReference>
<comment type="caution">
    <text evidence="1">The sequence shown here is derived from an EMBL/GenBank/DDBJ whole genome shotgun (WGS) entry which is preliminary data.</text>
</comment>
<evidence type="ECO:0000313" key="2">
    <source>
        <dbReference type="Proteomes" id="UP000050864"/>
    </source>
</evidence>
<dbReference type="RefSeq" id="WP_057632701.1">
    <property type="nucleotide sequence ID" value="NZ_LDJI01000010.1"/>
</dbReference>